<evidence type="ECO:0000259" key="4">
    <source>
        <dbReference type="PROSITE" id="PS50977"/>
    </source>
</evidence>
<dbReference type="GO" id="GO:0003677">
    <property type="term" value="F:DNA binding"/>
    <property type="evidence" value="ECO:0007669"/>
    <property type="project" value="UniProtKB-UniRule"/>
</dbReference>
<dbReference type="RefSeq" id="WP_117323860.1">
    <property type="nucleotide sequence ID" value="NZ_QVTD01000013.1"/>
</dbReference>
<dbReference type="OrthoDB" id="9814703at2"/>
<name>A0A372L8A0_9BACI</name>
<organism evidence="5 6">
    <name type="scientific">Peribacillus glennii</name>
    <dbReference type="NCBI Taxonomy" id="2303991"/>
    <lineage>
        <taxon>Bacteria</taxon>
        <taxon>Bacillati</taxon>
        <taxon>Bacillota</taxon>
        <taxon>Bacilli</taxon>
        <taxon>Bacillales</taxon>
        <taxon>Bacillaceae</taxon>
        <taxon>Peribacillus</taxon>
    </lineage>
</organism>
<gene>
    <name evidence="5" type="ORF">D0466_17600</name>
</gene>
<evidence type="ECO:0000313" key="6">
    <source>
        <dbReference type="Proteomes" id="UP000262939"/>
    </source>
</evidence>
<dbReference type="AlphaFoldDB" id="A0A372L8A0"/>
<dbReference type="Proteomes" id="UP000262939">
    <property type="component" value="Unassembled WGS sequence"/>
</dbReference>
<comment type="caution">
    <text evidence="5">The sequence shown here is derived from an EMBL/GenBank/DDBJ whole genome shotgun (WGS) entry which is preliminary data.</text>
</comment>
<dbReference type="PROSITE" id="PS01081">
    <property type="entry name" value="HTH_TETR_1"/>
    <property type="match status" value="1"/>
</dbReference>
<feature type="domain" description="HTH tetR-type" evidence="4">
    <location>
        <begin position="8"/>
        <end position="68"/>
    </location>
</feature>
<evidence type="ECO:0000256" key="2">
    <source>
        <dbReference type="ARBA" id="ARBA00023125"/>
    </source>
</evidence>
<dbReference type="PRINTS" id="PR00455">
    <property type="entry name" value="HTHTETR"/>
</dbReference>
<sequence>MNRKEQKELTKKQIFETSISLFIEKGYENVSIDSIVKSLGLSKGAFYHHFVSKDAILIEFYNNMIDDLVADLLTVVKTNRQLAAQDILERIFEKISLFCAEKQRIIKIIISDSYKTNISLEEVFIHEVSTIIVNVLNMAKEEIYQETTRVSRYTSTLLFYEVKYICLDVKGVYNKENIPKRFRDIFHLIVNGAFKAK</sequence>
<dbReference type="EMBL" id="QVTD01000013">
    <property type="protein sequence ID" value="RFU61615.1"/>
    <property type="molecule type" value="Genomic_DNA"/>
</dbReference>
<dbReference type="InterPro" id="IPR009057">
    <property type="entry name" value="Homeodomain-like_sf"/>
</dbReference>
<dbReference type="PANTHER" id="PTHR43479">
    <property type="entry name" value="ACREF/ENVCD OPERON REPRESSOR-RELATED"/>
    <property type="match status" value="1"/>
</dbReference>
<feature type="DNA-binding region" description="H-T-H motif" evidence="3">
    <location>
        <begin position="31"/>
        <end position="50"/>
    </location>
</feature>
<accession>A0A372L8A0</accession>
<protein>
    <submittedName>
        <fullName evidence="5">TetR/AcrR family transcriptional regulator</fullName>
    </submittedName>
</protein>
<keyword evidence="6" id="KW-1185">Reference proteome</keyword>
<evidence type="ECO:0000256" key="3">
    <source>
        <dbReference type="PROSITE-ProRule" id="PRU00335"/>
    </source>
</evidence>
<keyword evidence="1" id="KW-0678">Repressor</keyword>
<reference evidence="5 6" key="1">
    <citation type="submission" date="2018-08" db="EMBL/GenBank/DDBJ databases">
        <title>Bacillus chawlae sp. nov., Bacillus glennii sp. nov., and Bacillus saganii sp. nov. Isolated from the Vehicle Assembly Building at Kennedy Space Center where the Viking Spacecraft were Assembled.</title>
        <authorList>
            <person name="Seuylemezian A."/>
            <person name="Vaishampayan P."/>
        </authorList>
    </citation>
    <scope>NUCLEOTIDE SEQUENCE [LARGE SCALE GENOMIC DNA]</scope>
    <source>
        <strain evidence="5 6">V44-8</strain>
    </source>
</reference>
<dbReference type="Gene3D" id="1.10.357.10">
    <property type="entry name" value="Tetracycline Repressor, domain 2"/>
    <property type="match status" value="1"/>
</dbReference>
<evidence type="ECO:0000313" key="5">
    <source>
        <dbReference type="EMBL" id="RFU61615.1"/>
    </source>
</evidence>
<dbReference type="PANTHER" id="PTHR43479:SF11">
    <property type="entry name" value="ACREF_ENVCD OPERON REPRESSOR-RELATED"/>
    <property type="match status" value="1"/>
</dbReference>
<dbReference type="InterPro" id="IPR001647">
    <property type="entry name" value="HTH_TetR"/>
</dbReference>
<dbReference type="SUPFAM" id="SSF46689">
    <property type="entry name" value="Homeodomain-like"/>
    <property type="match status" value="1"/>
</dbReference>
<proteinExistence type="predicted"/>
<dbReference type="PROSITE" id="PS50977">
    <property type="entry name" value="HTH_TETR_2"/>
    <property type="match status" value="1"/>
</dbReference>
<keyword evidence="2 3" id="KW-0238">DNA-binding</keyword>
<dbReference type="InterPro" id="IPR050624">
    <property type="entry name" value="HTH-type_Tx_Regulator"/>
</dbReference>
<dbReference type="InterPro" id="IPR023772">
    <property type="entry name" value="DNA-bd_HTH_TetR-type_CS"/>
</dbReference>
<dbReference type="Pfam" id="PF00440">
    <property type="entry name" value="TetR_N"/>
    <property type="match status" value="1"/>
</dbReference>
<evidence type="ECO:0000256" key="1">
    <source>
        <dbReference type="ARBA" id="ARBA00022491"/>
    </source>
</evidence>